<proteinExistence type="predicted"/>
<keyword evidence="2" id="KW-1185">Reference proteome</keyword>
<accession>A0ABQ2W437</accession>
<dbReference type="Proteomes" id="UP000660675">
    <property type="component" value="Unassembled WGS sequence"/>
</dbReference>
<sequence>MSVGTHLGSHSAFLVLGEKGTRRFLGEECERLAELLPDGTVEESYAVDLDVAVSPGPVS</sequence>
<gene>
    <name evidence="1" type="ORF">GCM10015535_48360</name>
</gene>
<evidence type="ECO:0000313" key="2">
    <source>
        <dbReference type="Proteomes" id="UP000660675"/>
    </source>
</evidence>
<dbReference type="EMBL" id="BMTF01000018">
    <property type="protein sequence ID" value="GGV91050.1"/>
    <property type="molecule type" value="Genomic_DNA"/>
</dbReference>
<name>A0ABQ2W437_9ACTN</name>
<comment type="caution">
    <text evidence="1">The sequence shown here is derived from an EMBL/GenBank/DDBJ whole genome shotgun (WGS) entry which is preliminary data.</text>
</comment>
<organism evidence="1 2">
    <name type="scientific">Streptomyces gelaticus</name>
    <dbReference type="NCBI Taxonomy" id="285446"/>
    <lineage>
        <taxon>Bacteria</taxon>
        <taxon>Bacillati</taxon>
        <taxon>Actinomycetota</taxon>
        <taxon>Actinomycetes</taxon>
        <taxon>Kitasatosporales</taxon>
        <taxon>Streptomycetaceae</taxon>
        <taxon>Streptomyces</taxon>
    </lineage>
</organism>
<protein>
    <submittedName>
        <fullName evidence="1">Uncharacterized protein</fullName>
    </submittedName>
</protein>
<reference evidence="2" key="1">
    <citation type="journal article" date="2019" name="Int. J. Syst. Evol. Microbiol.">
        <title>The Global Catalogue of Microorganisms (GCM) 10K type strain sequencing project: providing services to taxonomists for standard genome sequencing and annotation.</title>
        <authorList>
            <consortium name="The Broad Institute Genomics Platform"/>
            <consortium name="The Broad Institute Genome Sequencing Center for Infectious Disease"/>
            <person name="Wu L."/>
            <person name="Ma J."/>
        </authorList>
    </citation>
    <scope>NUCLEOTIDE SEQUENCE [LARGE SCALE GENOMIC DNA]</scope>
    <source>
        <strain evidence="2">JCM 4376</strain>
    </source>
</reference>
<evidence type="ECO:0000313" key="1">
    <source>
        <dbReference type="EMBL" id="GGV91050.1"/>
    </source>
</evidence>